<evidence type="ECO:0000256" key="2">
    <source>
        <dbReference type="ARBA" id="ARBA00012438"/>
    </source>
</evidence>
<organism evidence="13 14">
    <name type="scientific">Spirosoma terrae</name>
    <dbReference type="NCBI Taxonomy" id="1968276"/>
    <lineage>
        <taxon>Bacteria</taxon>
        <taxon>Pseudomonadati</taxon>
        <taxon>Bacteroidota</taxon>
        <taxon>Cytophagia</taxon>
        <taxon>Cytophagales</taxon>
        <taxon>Cytophagaceae</taxon>
        <taxon>Spirosoma</taxon>
    </lineage>
</organism>
<keyword evidence="14" id="KW-1185">Reference proteome</keyword>
<dbReference type="GO" id="GO:0046983">
    <property type="term" value="F:protein dimerization activity"/>
    <property type="evidence" value="ECO:0007669"/>
    <property type="project" value="InterPro"/>
</dbReference>
<keyword evidence="9" id="KW-0472">Membrane</keyword>
<reference evidence="13 14" key="1">
    <citation type="submission" date="2020-02" db="EMBL/GenBank/DDBJ databases">
        <title>Draft genome sequence of two Spirosoma agri KCTC 52727 and Spirosoma terrae KCTC 52035.</title>
        <authorList>
            <person name="Rojas J."/>
            <person name="Ambika Manirajan B."/>
            <person name="Suarez C."/>
            <person name="Ratering S."/>
            <person name="Schnell S."/>
        </authorList>
    </citation>
    <scope>NUCLEOTIDE SEQUENCE [LARGE SCALE GENOMIC DNA]</scope>
    <source>
        <strain evidence="13 14">KCTC 52035</strain>
    </source>
</reference>
<keyword evidence="3" id="KW-0597">Phosphoprotein</keyword>
<feature type="domain" description="7TM-DISM receptor extracellular" evidence="11">
    <location>
        <begin position="40"/>
        <end position="171"/>
    </location>
</feature>
<feature type="transmembrane region" description="Helical" evidence="9">
    <location>
        <begin position="304"/>
        <end position="327"/>
    </location>
</feature>
<evidence type="ECO:0000256" key="5">
    <source>
        <dbReference type="ARBA" id="ARBA00022741"/>
    </source>
</evidence>
<dbReference type="Pfam" id="PF07730">
    <property type="entry name" value="HisKA_3"/>
    <property type="match status" value="1"/>
</dbReference>
<dbReference type="Gene3D" id="1.20.5.1930">
    <property type="match status" value="1"/>
</dbReference>
<keyword evidence="6" id="KW-0418">Kinase</keyword>
<evidence type="ECO:0000259" key="10">
    <source>
        <dbReference type="Pfam" id="PF07695"/>
    </source>
</evidence>
<dbReference type="Gene3D" id="3.30.565.10">
    <property type="entry name" value="Histidine kinase-like ATPase, C-terminal domain"/>
    <property type="match status" value="1"/>
</dbReference>
<feature type="transmembrane region" description="Helical" evidence="9">
    <location>
        <begin position="368"/>
        <end position="389"/>
    </location>
</feature>
<keyword evidence="7" id="KW-0067">ATP-binding</keyword>
<evidence type="ECO:0000259" key="11">
    <source>
        <dbReference type="Pfam" id="PF07696"/>
    </source>
</evidence>
<dbReference type="EMBL" id="JAAFZH010000004">
    <property type="protein sequence ID" value="NDU95503.1"/>
    <property type="molecule type" value="Genomic_DNA"/>
</dbReference>
<feature type="transmembrane region" description="Helical" evidence="9">
    <location>
        <begin position="186"/>
        <end position="206"/>
    </location>
</feature>
<dbReference type="AlphaFoldDB" id="A0A6L9L9P1"/>
<dbReference type="Proteomes" id="UP000474175">
    <property type="component" value="Unassembled WGS sequence"/>
</dbReference>
<dbReference type="GO" id="GO:0000155">
    <property type="term" value="F:phosphorelay sensor kinase activity"/>
    <property type="evidence" value="ECO:0007669"/>
    <property type="project" value="InterPro"/>
</dbReference>
<dbReference type="EC" id="2.7.13.3" evidence="2"/>
<evidence type="ECO:0000256" key="6">
    <source>
        <dbReference type="ARBA" id="ARBA00022777"/>
    </source>
</evidence>
<gene>
    <name evidence="13" type="ORF">GK108_11515</name>
</gene>
<dbReference type="SUPFAM" id="SSF55874">
    <property type="entry name" value="ATPase domain of HSP90 chaperone/DNA topoisomerase II/histidine kinase"/>
    <property type="match status" value="1"/>
</dbReference>
<feature type="transmembrane region" description="Helical" evidence="9">
    <location>
        <begin position="246"/>
        <end position="266"/>
    </location>
</feature>
<keyword evidence="9" id="KW-1133">Transmembrane helix</keyword>
<feature type="domain" description="7TM-DISM receptor extracellular" evidence="10">
    <location>
        <begin position="191"/>
        <end position="382"/>
    </location>
</feature>
<dbReference type="Pfam" id="PF07696">
    <property type="entry name" value="7TMR-DISMED2"/>
    <property type="match status" value="1"/>
</dbReference>
<evidence type="ECO:0000256" key="9">
    <source>
        <dbReference type="SAM" id="Phobius"/>
    </source>
</evidence>
<name>A0A6L9L9P1_9BACT</name>
<feature type="transmembrane region" description="Helical" evidence="9">
    <location>
        <begin position="278"/>
        <end position="298"/>
    </location>
</feature>
<evidence type="ECO:0000256" key="3">
    <source>
        <dbReference type="ARBA" id="ARBA00022553"/>
    </source>
</evidence>
<feature type="domain" description="Signal transduction histidine kinase subgroup 3 dimerisation and phosphoacceptor" evidence="12">
    <location>
        <begin position="413"/>
        <end position="477"/>
    </location>
</feature>
<dbReference type="GO" id="GO:0016020">
    <property type="term" value="C:membrane"/>
    <property type="evidence" value="ECO:0007669"/>
    <property type="project" value="InterPro"/>
</dbReference>
<evidence type="ECO:0000256" key="8">
    <source>
        <dbReference type="ARBA" id="ARBA00023012"/>
    </source>
</evidence>
<evidence type="ECO:0000256" key="4">
    <source>
        <dbReference type="ARBA" id="ARBA00022679"/>
    </source>
</evidence>
<evidence type="ECO:0000259" key="12">
    <source>
        <dbReference type="Pfam" id="PF07730"/>
    </source>
</evidence>
<comment type="catalytic activity">
    <reaction evidence="1">
        <text>ATP + protein L-histidine = ADP + protein N-phospho-L-histidine.</text>
        <dbReference type="EC" id="2.7.13.3"/>
    </reaction>
</comment>
<dbReference type="PANTHER" id="PTHR24421">
    <property type="entry name" value="NITRATE/NITRITE SENSOR PROTEIN NARX-RELATED"/>
    <property type="match status" value="1"/>
</dbReference>
<evidence type="ECO:0000256" key="7">
    <source>
        <dbReference type="ARBA" id="ARBA00022840"/>
    </source>
</evidence>
<dbReference type="CDD" id="cd16917">
    <property type="entry name" value="HATPase_UhpB-NarQ-NarX-like"/>
    <property type="match status" value="1"/>
</dbReference>
<keyword evidence="5" id="KW-0547">Nucleotide-binding</keyword>
<dbReference type="PANTHER" id="PTHR24421:SF10">
    <property type="entry name" value="NITRATE_NITRITE SENSOR PROTEIN NARQ"/>
    <property type="match status" value="1"/>
</dbReference>
<proteinExistence type="predicted"/>
<keyword evidence="4" id="KW-0808">Transferase</keyword>
<accession>A0A6L9L9P1</accession>
<protein>
    <recommendedName>
        <fullName evidence="2">histidine kinase</fullName>
        <ecNumber evidence="2">2.7.13.3</ecNumber>
    </recommendedName>
</protein>
<evidence type="ECO:0000256" key="1">
    <source>
        <dbReference type="ARBA" id="ARBA00000085"/>
    </source>
</evidence>
<dbReference type="InterPro" id="IPR011712">
    <property type="entry name" value="Sig_transdc_His_kin_sub3_dim/P"/>
</dbReference>
<keyword evidence="8" id="KW-0902">Two-component regulatory system</keyword>
<keyword evidence="9" id="KW-0812">Transmembrane</keyword>
<dbReference type="InterPro" id="IPR036890">
    <property type="entry name" value="HATPase_C_sf"/>
</dbReference>
<dbReference type="InterPro" id="IPR050482">
    <property type="entry name" value="Sensor_HK_TwoCompSys"/>
</dbReference>
<dbReference type="Pfam" id="PF07695">
    <property type="entry name" value="7TMR-DISM_7TM"/>
    <property type="match status" value="1"/>
</dbReference>
<feature type="transmembrane region" description="Helical" evidence="9">
    <location>
        <begin position="334"/>
        <end position="353"/>
    </location>
</feature>
<dbReference type="RefSeq" id="WP_163947650.1">
    <property type="nucleotide sequence ID" value="NZ_JAAFZH010000004.1"/>
</dbReference>
<feature type="transmembrane region" description="Helical" evidence="9">
    <location>
        <begin position="213"/>
        <end position="234"/>
    </location>
</feature>
<evidence type="ECO:0000313" key="14">
    <source>
        <dbReference type="Proteomes" id="UP000474175"/>
    </source>
</evidence>
<evidence type="ECO:0000313" key="13">
    <source>
        <dbReference type="EMBL" id="NDU95503.1"/>
    </source>
</evidence>
<dbReference type="InterPro" id="IPR011623">
    <property type="entry name" value="7TMR_DISM_rcpt_extracell_dom1"/>
</dbReference>
<comment type="caution">
    <text evidence="13">The sequence shown here is derived from an EMBL/GenBank/DDBJ whole genome shotgun (WGS) entry which is preliminary data.</text>
</comment>
<dbReference type="Gene3D" id="2.60.40.2380">
    <property type="match status" value="1"/>
</dbReference>
<sequence length="615" mass="69592">MKPAWQWVLCLFCLLSTKSQGQECLKIGESFKSSFLTGCLTVFTDSTGTIPPEKLNINNFHKPLTETPNFGTDGLTHWLLFSCKNESHLSKKLIVEVDIVYADAMSFYVFDGPTLIQKIERDSWHTYIWDRKVPSRYFAFPLALEPSQSVRVFISARERGGTLVLPVSVWDNKTFTQRATRETLTFLAPATLLFFLAIISLILYVLYPSPLWIFYALHAVGTSLYILNIEGFLAHYTPPPFNSIKGYAIGASLSWLANLFFAYYFVYKPFPKTPSWIVSANNIFISMHAVWLFIVFATPFQEHAANISLIMNGFSVVFMFSCLLFCAIRGSQDALLYTIGIGPLLLSIFIRILNSADLFPVQTWHYYFRYYAPLFEIIVLGIGTLQQLIRDREATLKRLDAAQKEVIFAQDSERERIAADLHDDLGGVIATLGHQLDQSLQINSIDTLKQKIQSIKVTTSQAGDKVRSIAHNLMPPDFERLGLIGSVQQLVQSMNDNRFTFEVFGLTRRLAPPVELNAYRIVSELIHNVQKHAQAQRVSVQLLYHTDSVCIVIDDDGLGSRATKKTDKPVGIGLKNISSRVNYLRAHWHIDSSEQGTTTIVDIPYDYVPGQHSDR</sequence>
<dbReference type="InterPro" id="IPR011622">
    <property type="entry name" value="7TMR_DISM_rcpt_extracell_dom2"/>
</dbReference>
<dbReference type="GO" id="GO:0005524">
    <property type="term" value="F:ATP binding"/>
    <property type="evidence" value="ECO:0007669"/>
    <property type="project" value="UniProtKB-KW"/>
</dbReference>